<evidence type="ECO:0000313" key="2">
    <source>
        <dbReference type="EMBL" id="MDR6166178.1"/>
    </source>
</evidence>
<feature type="compositionally biased region" description="Basic and acidic residues" evidence="1">
    <location>
        <begin position="101"/>
        <end position="114"/>
    </location>
</feature>
<accession>A0ABU1HZA9</accession>
<protein>
    <recommendedName>
        <fullName evidence="4">DUF222 domain-containing protein</fullName>
    </recommendedName>
</protein>
<feature type="compositionally biased region" description="Basic residues" evidence="1">
    <location>
        <begin position="121"/>
        <end position="131"/>
    </location>
</feature>
<keyword evidence="3" id="KW-1185">Reference proteome</keyword>
<evidence type="ECO:0000313" key="3">
    <source>
        <dbReference type="Proteomes" id="UP001260188"/>
    </source>
</evidence>
<evidence type="ECO:0008006" key="4">
    <source>
        <dbReference type="Google" id="ProtNLM"/>
    </source>
</evidence>
<feature type="region of interest" description="Disordered" evidence="1">
    <location>
        <begin position="97"/>
        <end position="131"/>
    </location>
</feature>
<gene>
    <name evidence="2" type="ORF">QE367_000382</name>
</gene>
<reference evidence="2 3" key="1">
    <citation type="submission" date="2023-08" db="EMBL/GenBank/DDBJ databases">
        <title>Functional and genomic diversity of the sorghum phyllosphere microbiome.</title>
        <authorList>
            <person name="Shade A."/>
        </authorList>
    </citation>
    <scope>NUCLEOTIDE SEQUENCE [LARGE SCALE GENOMIC DNA]</scope>
    <source>
        <strain evidence="2 3">SORGH_AS_0919</strain>
    </source>
</reference>
<evidence type="ECO:0000256" key="1">
    <source>
        <dbReference type="SAM" id="MobiDB-lite"/>
    </source>
</evidence>
<name>A0ABU1HZA9_9MICO</name>
<sequence>MRDHAEAIAFIEQVWELTFALEKKVRLAMRLLARSTRSDLCPDSYAAIARSWGGHEAALGGVQIKPAAADGLVPHRVLLDQVDEVFEFAGLPVEAADVPDDDVRHPGPHLRDQRVVSVPPGHHRTRRRRCR</sequence>
<dbReference type="EMBL" id="JAVIZA010000001">
    <property type="protein sequence ID" value="MDR6166178.1"/>
    <property type="molecule type" value="Genomic_DNA"/>
</dbReference>
<proteinExistence type="predicted"/>
<comment type="caution">
    <text evidence="2">The sequence shown here is derived from an EMBL/GenBank/DDBJ whole genome shotgun (WGS) entry which is preliminary data.</text>
</comment>
<dbReference type="Proteomes" id="UP001260188">
    <property type="component" value="Unassembled WGS sequence"/>
</dbReference>
<organism evidence="2 3">
    <name type="scientific">Microbacterium paludicola</name>
    <dbReference type="NCBI Taxonomy" id="300019"/>
    <lineage>
        <taxon>Bacteria</taxon>
        <taxon>Bacillati</taxon>
        <taxon>Actinomycetota</taxon>
        <taxon>Actinomycetes</taxon>
        <taxon>Micrococcales</taxon>
        <taxon>Microbacteriaceae</taxon>
        <taxon>Microbacterium</taxon>
    </lineage>
</organism>